<evidence type="ECO:0000256" key="1">
    <source>
        <dbReference type="ARBA" id="ARBA00004123"/>
    </source>
</evidence>
<evidence type="ECO:0000313" key="8">
    <source>
        <dbReference type="EMBL" id="CAL4127492.1"/>
    </source>
</evidence>
<evidence type="ECO:0000256" key="4">
    <source>
        <dbReference type="ARBA" id="ARBA00023163"/>
    </source>
</evidence>
<keyword evidence="4" id="KW-0804">Transcription</keyword>
<dbReference type="PANTHER" id="PTHR23349:SF68">
    <property type="entry name" value="FI14601P"/>
    <property type="match status" value="1"/>
</dbReference>
<dbReference type="PANTHER" id="PTHR23349">
    <property type="entry name" value="BASIC HELIX-LOOP-HELIX TRANSCRIPTION FACTOR, TWIST"/>
    <property type="match status" value="1"/>
</dbReference>
<feature type="region of interest" description="Disordered" evidence="6">
    <location>
        <begin position="187"/>
        <end position="216"/>
    </location>
</feature>
<dbReference type="InterPro" id="IPR036638">
    <property type="entry name" value="HLH_DNA-bd_sf"/>
</dbReference>
<dbReference type="AlphaFoldDB" id="A0AAV2RKQ7"/>
<dbReference type="GO" id="GO:0046983">
    <property type="term" value="F:protein dimerization activity"/>
    <property type="evidence" value="ECO:0007669"/>
    <property type="project" value="InterPro"/>
</dbReference>
<feature type="compositionally biased region" description="Low complexity" evidence="6">
    <location>
        <begin position="187"/>
        <end position="202"/>
    </location>
</feature>
<comment type="caution">
    <text evidence="8">The sequence shown here is derived from an EMBL/GenBank/DDBJ whole genome shotgun (WGS) entry which is preliminary data.</text>
</comment>
<dbReference type="GO" id="GO:0000977">
    <property type="term" value="F:RNA polymerase II transcription regulatory region sequence-specific DNA binding"/>
    <property type="evidence" value="ECO:0007669"/>
    <property type="project" value="TreeGrafter"/>
</dbReference>
<proteinExistence type="predicted"/>
<evidence type="ECO:0000259" key="7">
    <source>
        <dbReference type="PROSITE" id="PS50888"/>
    </source>
</evidence>
<feature type="non-terminal residue" evidence="8">
    <location>
        <position position="226"/>
    </location>
</feature>
<dbReference type="SMART" id="SM00353">
    <property type="entry name" value="HLH"/>
    <property type="match status" value="1"/>
</dbReference>
<keyword evidence="2" id="KW-0805">Transcription regulation</keyword>
<evidence type="ECO:0000256" key="5">
    <source>
        <dbReference type="ARBA" id="ARBA00023242"/>
    </source>
</evidence>
<dbReference type="CDD" id="cd11466">
    <property type="entry name" value="bHLH_TS_HAND"/>
    <property type="match status" value="1"/>
</dbReference>
<evidence type="ECO:0000256" key="3">
    <source>
        <dbReference type="ARBA" id="ARBA00023125"/>
    </source>
</evidence>
<dbReference type="SUPFAM" id="SSF47459">
    <property type="entry name" value="HLH, helix-loop-helix DNA-binding domain"/>
    <property type="match status" value="1"/>
</dbReference>
<sequence length="226" mass="24558">MSLVDGYSMAQSYGHNTMAPTFAPEALYSTYSPHPSPPGGTYSPHPSPPGGHHVLYPGWGYPTGGYSYSPEQTTPATPFQEYNIIDLDAGVVMVDGYGRVMKRSSSATKKERRRTISINNAFADLRGRIPNVPVDTKLSKIKTLRLATSYIGYLMEVLHSEDTPTLTNLESIKTEMMCHGCPTTSSSSSFSSSFSSSSSNSSCGSPEAKRGRTGWPQVVWAQELKK</sequence>
<dbReference type="InterPro" id="IPR011598">
    <property type="entry name" value="bHLH_dom"/>
</dbReference>
<name>A0AAV2RKQ7_MEGNR</name>
<organism evidence="8 9">
    <name type="scientific">Meganyctiphanes norvegica</name>
    <name type="common">Northern krill</name>
    <name type="synonym">Thysanopoda norvegica</name>
    <dbReference type="NCBI Taxonomy" id="48144"/>
    <lineage>
        <taxon>Eukaryota</taxon>
        <taxon>Metazoa</taxon>
        <taxon>Ecdysozoa</taxon>
        <taxon>Arthropoda</taxon>
        <taxon>Crustacea</taxon>
        <taxon>Multicrustacea</taxon>
        <taxon>Malacostraca</taxon>
        <taxon>Eumalacostraca</taxon>
        <taxon>Eucarida</taxon>
        <taxon>Euphausiacea</taxon>
        <taxon>Euphausiidae</taxon>
        <taxon>Meganyctiphanes</taxon>
    </lineage>
</organism>
<keyword evidence="9" id="KW-1185">Reference proteome</keyword>
<dbReference type="EMBL" id="CAXKWB010025168">
    <property type="protein sequence ID" value="CAL4127492.1"/>
    <property type="molecule type" value="Genomic_DNA"/>
</dbReference>
<dbReference type="GO" id="GO:0000981">
    <property type="term" value="F:DNA-binding transcription factor activity, RNA polymerase II-specific"/>
    <property type="evidence" value="ECO:0007669"/>
    <property type="project" value="TreeGrafter"/>
</dbReference>
<dbReference type="Pfam" id="PF00010">
    <property type="entry name" value="HLH"/>
    <property type="match status" value="1"/>
</dbReference>
<accession>A0AAV2RKQ7</accession>
<dbReference type="GO" id="GO:0005634">
    <property type="term" value="C:nucleus"/>
    <property type="evidence" value="ECO:0007669"/>
    <property type="project" value="UniProtKB-SubCell"/>
</dbReference>
<keyword evidence="5" id="KW-0539">Nucleus</keyword>
<dbReference type="PROSITE" id="PS50888">
    <property type="entry name" value="BHLH"/>
    <property type="match status" value="1"/>
</dbReference>
<dbReference type="FunFam" id="4.10.280.10:FF:000010">
    <property type="entry name" value="Scleraxis bHLH transcription factor"/>
    <property type="match status" value="1"/>
</dbReference>
<protein>
    <recommendedName>
        <fullName evidence="7">BHLH domain-containing protein</fullName>
    </recommendedName>
</protein>
<evidence type="ECO:0000256" key="6">
    <source>
        <dbReference type="SAM" id="MobiDB-lite"/>
    </source>
</evidence>
<dbReference type="InterPro" id="IPR050283">
    <property type="entry name" value="E-box_TF_Regulators"/>
</dbReference>
<dbReference type="GO" id="GO:0032502">
    <property type="term" value="P:developmental process"/>
    <property type="evidence" value="ECO:0007669"/>
    <property type="project" value="TreeGrafter"/>
</dbReference>
<reference evidence="8 9" key="1">
    <citation type="submission" date="2024-05" db="EMBL/GenBank/DDBJ databases">
        <authorList>
            <person name="Wallberg A."/>
        </authorList>
    </citation>
    <scope>NUCLEOTIDE SEQUENCE [LARGE SCALE GENOMIC DNA]</scope>
</reference>
<evidence type="ECO:0000256" key="2">
    <source>
        <dbReference type="ARBA" id="ARBA00023015"/>
    </source>
</evidence>
<evidence type="ECO:0000313" key="9">
    <source>
        <dbReference type="Proteomes" id="UP001497623"/>
    </source>
</evidence>
<dbReference type="Gene3D" id="4.10.280.10">
    <property type="entry name" value="Helix-loop-helix DNA-binding domain"/>
    <property type="match status" value="1"/>
</dbReference>
<keyword evidence="3" id="KW-0238">DNA-binding</keyword>
<comment type="subcellular location">
    <subcellularLocation>
        <location evidence="1">Nucleus</location>
    </subcellularLocation>
</comment>
<gene>
    <name evidence="8" type="ORF">MNOR_LOCUS25872</name>
</gene>
<feature type="domain" description="BHLH" evidence="7">
    <location>
        <begin position="102"/>
        <end position="154"/>
    </location>
</feature>
<dbReference type="Proteomes" id="UP001497623">
    <property type="component" value="Unassembled WGS sequence"/>
</dbReference>